<reference evidence="8" key="1">
    <citation type="submission" date="2025-08" db="UniProtKB">
        <authorList>
            <consortium name="RefSeq"/>
        </authorList>
    </citation>
    <scope>IDENTIFICATION</scope>
    <source>
        <tissue evidence="8">Blood</tissue>
    </source>
</reference>
<dbReference type="InterPro" id="IPR001661">
    <property type="entry name" value="Glyco_hydro_37"/>
</dbReference>
<evidence type="ECO:0000256" key="6">
    <source>
        <dbReference type="SAM" id="MobiDB-lite"/>
    </source>
</evidence>
<dbReference type="OrthoDB" id="3542292at2759"/>
<evidence type="ECO:0000313" key="7">
    <source>
        <dbReference type="Proteomes" id="UP000515165"/>
    </source>
</evidence>
<dbReference type="EC" id="3.2.1.28" evidence="3 5"/>
<feature type="region of interest" description="Disordered" evidence="6">
    <location>
        <begin position="1"/>
        <end position="33"/>
    </location>
</feature>
<dbReference type="KEGG" id="zca:118356100"/>
<dbReference type="Gene3D" id="1.50.10.10">
    <property type="match status" value="1"/>
</dbReference>
<dbReference type="SUPFAM" id="SSF48208">
    <property type="entry name" value="Six-hairpin glycosidases"/>
    <property type="match status" value="1"/>
</dbReference>
<feature type="region of interest" description="Disordered" evidence="6">
    <location>
        <begin position="68"/>
        <end position="88"/>
    </location>
</feature>
<evidence type="ECO:0000256" key="2">
    <source>
        <dbReference type="ARBA" id="ARBA00005615"/>
    </source>
</evidence>
<comment type="catalytic activity">
    <reaction evidence="1 5">
        <text>alpha,alpha-trehalose + H2O = alpha-D-glucose + beta-D-glucose</text>
        <dbReference type="Rhea" id="RHEA:32675"/>
        <dbReference type="ChEBI" id="CHEBI:15377"/>
        <dbReference type="ChEBI" id="CHEBI:15903"/>
        <dbReference type="ChEBI" id="CHEBI:16551"/>
        <dbReference type="ChEBI" id="CHEBI:17925"/>
        <dbReference type="EC" id="3.2.1.28"/>
    </reaction>
</comment>
<evidence type="ECO:0000256" key="1">
    <source>
        <dbReference type="ARBA" id="ARBA00001576"/>
    </source>
</evidence>
<dbReference type="PRINTS" id="PR00744">
    <property type="entry name" value="GLHYDRLASE37"/>
</dbReference>
<evidence type="ECO:0000313" key="8">
    <source>
        <dbReference type="RefSeq" id="XP_035578926.1"/>
    </source>
</evidence>
<name>A0A6P9F0F6_ZALCA</name>
<proteinExistence type="inferred from homology"/>
<dbReference type="InterPro" id="IPR008928">
    <property type="entry name" value="6-hairpin_glycosidase_sf"/>
</dbReference>
<keyword evidence="7" id="KW-1185">Reference proteome</keyword>
<evidence type="ECO:0000256" key="4">
    <source>
        <dbReference type="ARBA" id="ARBA00019905"/>
    </source>
</evidence>
<dbReference type="GO" id="GO:0005993">
    <property type="term" value="P:trehalose catabolic process"/>
    <property type="evidence" value="ECO:0007669"/>
    <property type="project" value="TreeGrafter"/>
</dbReference>
<evidence type="ECO:0000256" key="5">
    <source>
        <dbReference type="RuleBase" id="RU361180"/>
    </source>
</evidence>
<dbReference type="InterPro" id="IPR012341">
    <property type="entry name" value="6hp_glycosidase-like_sf"/>
</dbReference>
<accession>A0A6P9F0F6</accession>
<keyword evidence="5" id="KW-0326">Glycosidase</keyword>
<dbReference type="GO" id="GO:0004555">
    <property type="term" value="F:alpha,alpha-trehalase activity"/>
    <property type="evidence" value="ECO:0007669"/>
    <property type="project" value="UniProtKB-EC"/>
</dbReference>
<dbReference type="GeneID" id="118356100"/>
<dbReference type="PANTHER" id="PTHR23403">
    <property type="entry name" value="TREHALASE"/>
    <property type="match status" value="1"/>
</dbReference>
<dbReference type="PANTHER" id="PTHR23403:SF1">
    <property type="entry name" value="TREHALASE"/>
    <property type="match status" value="1"/>
</dbReference>
<dbReference type="RefSeq" id="XP_035578926.1">
    <property type="nucleotide sequence ID" value="XM_035723033.1"/>
</dbReference>
<comment type="similarity">
    <text evidence="2 5">Belongs to the glycosyl hydrolase 37 family.</text>
</comment>
<protein>
    <recommendedName>
        <fullName evidence="4 5">Trehalase</fullName>
        <ecNumber evidence="3 5">3.2.1.28</ecNumber>
    </recommendedName>
    <alternativeName>
        <fullName evidence="5">Alpha-trehalose glucohydrolase</fullName>
    </alternativeName>
</protein>
<organism evidence="7 8">
    <name type="scientific">Zalophus californianus</name>
    <name type="common">California sealion</name>
    <dbReference type="NCBI Taxonomy" id="9704"/>
    <lineage>
        <taxon>Eukaryota</taxon>
        <taxon>Metazoa</taxon>
        <taxon>Chordata</taxon>
        <taxon>Craniata</taxon>
        <taxon>Vertebrata</taxon>
        <taxon>Euteleostomi</taxon>
        <taxon>Mammalia</taxon>
        <taxon>Eutheria</taxon>
        <taxon>Laurasiatheria</taxon>
        <taxon>Carnivora</taxon>
        <taxon>Caniformia</taxon>
        <taxon>Pinnipedia</taxon>
        <taxon>Otariidae</taxon>
        <taxon>Zalophus</taxon>
    </lineage>
</organism>
<dbReference type="Proteomes" id="UP000515165">
    <property type="component" value="Chromosome 11"/>
</dbReference>
<dbReference type="AlphaFoldDB" id="A0A6P9F0F6"/>
<sequence>MHRPPGPPHGGACGLPVPSVPTAGEARGPQPPGAVLSDLLGTPLHRAWRALRGVLLLVSSQACRAGVGEPGASGLSRAEGGTLTGPGAQAGARAVRFPRDSYWVMEGLLLSEMPGTVKGVLQNFLDLVRIYGHVPNGARVYYLQRSQPPLLTLMMDRYVTHTNDTAFLRDNIGTLALELDFWMENGSISVSSGGKSYVLNHYAVPYGGPR</sequence>
<dbReference type="Pfam" id="PF01204">
    <property type="entry name" value="Trehalase"/>
    <property type="match status" value="1"/>
</dbReference>
<keyword evidence="5" id="KW-0378">Hydrolase</keyword>
<gene>
    <name evidence="8" type="primary">LOC118356100</name>
</gene>
<evidence type="ECO:0000256" key="3">
    <source>
        <dbReference type="ARBA" id="ARBA00012757"/>
    </source>
</evidence>